<feature type="domain" description="Cation-transporting P-type ATPase N-terminal" evidence="9">
    <location>
        <begin position="13"/>
        <end position="85"/>
    </location>
</feature>
<dbReference type="PANTHER" id="PTHR42861">
    <property type="entry name" value="CALCIUM-TRANSPORTING ATPASE"/>
    <property type="match status" value="1"/>
</dbReference>
<dbReference type="NCBIfam" id="TIGR01494">
    <property type="entry name" value="ATPase_P-type"/>
    <property type="match status" value="2"/>
</dbReference>
<keyword evidence="5" id="KW-1278">Translocase</keyword>
<dbReference type="SFLD" id="SFLDG00002">
    <property type="entry name" value="C1.7:_P-type_atpase_like"/>
    <property type="match status" value="1"/>
</dbReference>
<feature type="transmembrane region" description="Helical" evidence="8">
    <location>
        <begin position="744"/>
        <end position="765"/>
    </location>
</feature>
<proteinExistence type="predicted"/>
<dbReference type="Proteomes" id="UP001549320">
    <property type="component" value="Unassembled WGS sequence"/>
</dbReference>
<dbReference type="Pfam" id="PF00702">
    <property type="entry name" value="Hydrolase"/>
    <property type="match status" value="1"/>
</dbReference>
<feature type="transmembrane region" description="Helical" evidence="8">
    <location>
        <begin position="89"/>
        <end position="105"/>
    </location>
</feature>
<feature type="transmembrane region" description="Helical" evidence="8">
    <location>
        <begin position="693"/>
        <end position="713"/>
    </location>
</feature>
<dbReference type="Gene3D" id="3.40.1110.10">
    <property type="entry name" value="Calcium-transporting ATPase, cytoplasmic domain N"/>
    <property type="match status" value="1"/>
</dbReference>
<dbReference type="InterPro" id="IPR023298">
    <property type="entry name" value="ATPase_P-typ_TM_dom_sf"/>
</dbReference>
<dbReference type="InterPro" id="IPR036412">
    <property type="entry name" value="HAD-like_sf"/>
</dbReference>
<feature type="transmembrane region" description="Helical" evidence="8">
    <location>
        <begin position="64"/>
        <end position="83"/>
    </location>
</feature>
<evidence type="ECO:0000256" key="2">
    <source>
        <dbReference type="ARBA" id="ARBA00022692"/>
    </source>
</evidence>
<dbReference type="InterPro" id="IPR006068">
    <property type="entry name" value="ATPase_P-typ_cation-transptr_C"/>
</dbReference>
<evidence type="ECO:0000313" key="10">
    <source>
        <dbReference type="EMBL" id="MET4577718.1"/>
    </source>
</evidence>
<dbReference type="InterPro" id="IPR001757">
    <property type="entry name" value="P_typ_ATPase"/>
</dbReference>
<evidence type="ECO:0000256" key="8">
    <source>
        <dbReference type="SAM" id="Phobius"/>
    </source>
</evidence>
<feature type="transmembrane region" description="Helical" evidence="8">
    <location>
        <begin position="771"/>
        <end position="789"/>
    </location>
</feature>
<gene>
    <name evidence="10" type="ORF">ABIE13_002829</name>
</gene>
<dbReference type="InterPro" id="IPR044492">
    <property type="entry name" value="P_typ_ATPase_HD_dom"/>
</dbReference>
<name>A0ABV2Q9J3_9BURK</name>
<dbReference type="PRINTS" id="PR00119">
    <property type="entry name" value="CATATPASE"/>
</dbReference>
<evidence type="ECO:0000256" key="5">
    <source>
        <dbReference type="ARBA" id="ARBA00022967"/>
    </source>
</evidence>
<feature type="transmembrane region" description="Helical" evidence="8">
    <location>
        <begin position="801"/>
        <end position="818"/>
    </location>
</feature>
<dbReference type="SFLD" id="SFLDS00003">
    <property type="entry name" value="Haloacid_Dehalogenase"/>
    <property type="match status" value="1"/>
</dbReference>
<dbReference type="Pfam" id="PF00690">
    <property type="entry name" value="Cation_ATPase_N"/>
    <property type="match status" value="1"/>
</dbReference>
<dbReference type="InterPro" id="IPR008250">
    <property type="entry name" value="ATPase_P-typ_transduc_dom_A_sf"/>
</dbReference>
<evidence type="ECO:0000313" key="11">
    <source>
        <dbReference type="Proteomes" id="UP001549320"/>
    </source>
</evidence>
<evidence type="ECO:0000256" key="7">
    <source>
        <dbReference type="ARBA" id="ARBA00023136"/>
    </source>
</evidence>
<feature type="transmembrane region" description="Helical" evidence="8">
    <location>
        <begin position="838"/>
        <end position="857"/>
    </location>
</feature>
<dbReference type="InterPro" id="IPR004014">
    <property type="entry name" value="ATPase_P-typ_cation-transptr_N"/>
</dbReference>
<reference evidence="10 11" key="1">
    <citation type="submission" date="2024-06" db="EMBL/GenBank/DDBJ databases">
        <title>Sorghum-associated microbial communities from plants grown in Nebraska, USA.</title>
        <authorList>
            <person name="Schachtman D."/>
        </authorList>
    </citation>
    <scope>NUCLEOTIDE SEQUENCE [LARGE SCALE GENOMIC DNA]</scope>
    <source>
        <strain evidence="10 11">2709</strain>
    </source>
</reference>
<comment type="subcellular location">
    <subcellularLocation>
        <location evidence="1">Membrane</location>
        <topology evidence="1">Multi-pass membrane protein</topology>
    </subcellularLocation>
</comment>
<feature type="transmembrane region" description="Helical" evidence="8">
    <location>
        <begin position="277"/>
        <end position="309"/>
    </location>
</feature>
<dbReference type="SFLD" id="SFLDF00027">
    <property type="entry name" value="p-type_atpase"/>
    <property type="match status" value="1"/>
</dbReference>
<accession>A0ABV2Q9J3</accession>
<dbReference type="EMBL" id="JBEPSH010000005">
    <property type="protein sequence ID" value="MET4577718.1"/>
    <property type="molecule type" value="Genomic_DNA"/>
</dbReference>
<dbReference type="PRINTS" id="PR00120">
    <property type="entry name" value="HATPASE"/>
</dbReference>
<keyword evidence="11" id="KW-1185">Reference proteome</keyword>
<dbReference type="PROSITE" id="PS00154">
    <property type="entry name" value="ATPASE_E1_E2"/>
    <property type="match status" value="1"/>
</dbReference>
<feature type="transmembrane region" description="Helical" evidence="8">
    <location>
        <begin position="250"/>
        <end position="271"/>
    </location>
</feature>
<evidence type="ECO:0000259" key="9">
    <source>
        <dbReference type="SMART" id="SM00831"/>
    </source>
</evidence>
<keyword evidence="7 8" id="KW-0472">Membrane</keyword>
<organism evidence="10 11">
    <name type="scientific">Ottowia thiooxydans</name>
    <dbReference type="NCBI Taxonomy" id="219182"/>
    <lineage>
        <taxon>Bacteria</taxon>
        <taxon>Pseudomonadati</taxon>
        <taxon>Pseudomonadota</taxon>
        <taxon>Betaproteobacteria</taxon>
        <taxon>Burkholderiales</taxon>
        <taxon>Comamonadaceae</taxon>
        <taxon>Ottowia</taxon>
    </lineage>
</organism>
<dbReference type="Gene3D" id="2.70.150.10">
    <property type="entry name" value="Calcium-transporting ATPase, cytoplasmic transduction domain A"/>
    <property type="match status" value="1"/>
</dbReference>
<evidence type="ECO:0000256" key="6">
    <source>
        <dbReference type="ARBA" id="ARBA00022989"/>
    </source>
</evidence>
<keyword evidence="6 8" id="KW-1133">Transmembrane helix</keyword>
<dbReference type="SUPFAM" id="SSF81653">
    <property type="entry name" value="Calcium ATPase, transduction domain A"/>
    <property type="match status" value="1"/>
</dbReference>
<evidence type="ECO:0000256" key="3">
    <source>
        <dbReference type="ARBA" id="ARBA00022741"/>
    </source>
</evidence>
<sequence>MNFRPMHRAATMSGAAQAAVASREPVLGSAGLSDEEAAARLQAEGPNLLPGSEPQSFGRIALGVVREPMFLMLLAAGATYLLLGDTAEAAFLLASVFAIVALTLFQERKTQRALEALRDLSAPRALVLRDRRELRIACREVVRGDVLVLREGDRIPADATLLEGALEADESLLTGESVPRPKLPMPAEWPDLEPDGDDGALIYAGTVITQGMGLARVLATGGRTAMGRIGIALATTQPPASRLHRQSRRIVQVFAGVGLAVAVLLVLLAWLRDGQGFVASLLPAIAFAMAVLPEEIPVVLAVFLALAAWRLSRQNILTRRVDAIEVLGAITVLAVDKTGTLTQNRMALVELVGADAAFFADVDAPLPAALTELLECAVLATPLEPFDPMEKAIRALGDARLTPDSKALVGMPPARLYALTPQLLAVTYVYAYGGGASGRYSLATKGAPEAVMDLCRLQGSERDSVQRQVQEMAARGLRVLGVASGEWEGAGLPENQQDFAPLFVGLLGLADPLRAAVPQAVRDCSEAGIRVIMMTGDHPVTASAIARQAGLPHSEDVLTGAEIDALDDASLQARLRSAAICARLRPEQKLRLVRALQADGGTVGMTGDGVNDAPALKAADAGIAMGERGTDVAREAAALVLLDDSFASIATAIRQGRHVDDNIRSAVRFIFAVHVPIVVLALVPALLHWPVLLLPVQIILLELIIDPSCSILFEAQPADPALMHRPPRPAADSPFALRNMAYGLLQGLGLALPLLVANVCMLAQGWQESEIRTTLFVSLVAGLFLLVLIHRHSVHILRNPWLARLATAVAALLSLVLWQPWLRAVMGFTPPSGQGVGALLLILGAMTAWLLALRFVSAASRKWRAGKDYSPKPCARP</sequence>
<dbReference type="InterPro" id="IPR018303">
    <property type="entry name" value="ATPase_P-typ_P_site"/>
</dbReference>
<dbReference type="Pfam" id="PF00122">
    <property type="entry name" value="E1-E2_ATPase"/>
    <property type="match status" value="1"/>
</dbReference>
<evidence type="ECO:0000256" key="1">
    <source>
        <dbReference type="ARBA" id="ARBA00004141"/>
    </source>
</evidence>
<dbReference type="Gene3D" id="1.20.1110.10">
    <property type="entry name" value="Calcium-transporting ATPase, transmembrane domain"/>
    <property type="match status" value="1"/>
</dbReference>
<keyword evidence="4" id="KW-0067">ATP-binding</keyword>
<dbReference type="SMART" id="SM00831">
    <property type="entry name" value="Cation_ATPase_N"/>
    <property type="match status" value="1"/>
</dbReference>
<dbReference type="SUPFAM" id="SSF81660">
    <property type="entry name" value="Metal cation-transporting ATPase, ATP-binding domain N"/>
    <property type="match status" value="1"/>
</dbReference>
<dbReference type="InterPro" id="IPR059000">
    <property type="entry name" value="ATPase_P-type_domA"/>
</dbReference>
<dbReference type="InterPro" id="IPR023299">
    <property type="entry name" value="ATPase_P-typ_cyto_dom_N"/>
</dbReference>
<dbReference type="SUPFAM" id="SSF56784">
    <property type="entry name" value="HAD-like"/>
    <property type="match status" value="1"/>
</dbReference>
<comment type="caution">
    <text evidence="10">The sequence shown here is derived from an EMBL/GenBank/DDBJ whole genome shotgun (WGS) entry which is preliminary data.</text>
</comment>
<dbReference type="InterPro" id="IPR023214">
    <property type="entry name" value="HAD_sf"/>
</dbReference>
<dbReference type="RefSeq" id="WP_354444332.1">
    <property type="nucleotide sequence ID" value="NZ_JBEPSH010000005.1"/>
</dbReference>
<protein>
    <submittedName>
        <fullName evidence="10">Ca2+-transporting ATPase</fullName>
    </submittedName>
</protein>
<keyword evidence="2 8" id="KW-0812">Transmembrane</keyword>
<dbReference type="Pfam" id="PF00689">
    <property type="entry name" value="Cation_ATPase_C"/>
    <property type="match status" value="1"/>
</dbReference>
<dbReference type="Gene3D" id="3.40.50.1000">
    <property type="entry name" value="HAD superfamily/HAD-like"/>
    <property type="match status" value="1"/>
</dbReference>
<feature type="transmembrane region" description="Helical" evidence="8">
    <location>
        <begin position="666"/>
        <end position="687"/>
    </location>
</feature>
<evidence type="ECO:0000256" key="4">
    <source>
        <dbReference type="ARBA" id="ARBA00022840"/>
    </source>
</evidence>
<keyword evidence="3" id="KW-0547">Nucleotide-binding</keyword>
<dbReference type="SUPFAM" id="SSF81665">
    <property type="entry name" value="Calcium ATPase, transmembrane domain M"/>
    <property type="match status" value="1"/>
</dbReference>